<feature type="transmembrane region" description="Helical" evidence="1">
    <location>
        <begin position="106"/>
        <end position="128"/>
    </location>
</feature>
<dbReference type="AlphaFoldDB" id="A0A183ULS0"/>
<evidence type="ECO:0000313" key="3">
    <source>
        <dbReference type="Proteomes" id="UP000050794"/>
    </source>
</evidence>
<sequence>MRAPRPRNTLRIFEISLHLALENKIQIGFGGNKLELYEDESKTILHTVQSAFAILLILLLYILLGALMLHIIVRPTDRLVTAVFINFFYVTTTSSPRWVYVNNPNVWQLSFLCANLFVGCILVCATNVNMGSALLRYVHDMFSVSSTHKQLQLENLTPSQPQMGAVRPHWSNERK</sequence>
<dbReference type="Proteomes" id="UP000050794">
    <property type="component" value="Unassembled WGS sequence"/>
</dbReference>
<keyword evidence="1" id="KW-0812">Transmembrane</keyword>
<protein>
    <submittedName>
        <fullName evidence="2 4">Uncharacterized protein</fullName>
    </submittedName>
</protein>
<keyword evidence="1" id="KW-1133">Transmembrane helix</keyword>
<gene>
    <name evidence="2" type="ORF">TCNE_LOCUS9440</name>
</gene>
<accession>A0A183ULS0</accession>
<evidence type="ECO:0000256" key="1">
    <source>
        <dbReference type="SAM" id="Phobius"/>
    </source>
</evidence>
<proteinExistence type="predicted"/>
<organism evidence="3 4">
    <name type="scientific">Toxocara canis</name>
    <name type="common">Canine roundworm</name>
    <dbReference type="NCBI Taxonomy" id="6265"/>
    <lineage>
        <taxon>Eukaryota</taxon>
        <taxon>Metazoa</taxon>
        <taxon>Ecdysozoa</taxon>
        <taxon>Nematoda</taxon>
        <taxon>Chromadorea</taxon>
        <taxon>Rhabditida</taxon>
        <taxon>Spirurina</taxon>
        <taxon>Ascaridomorpha</taxon>
        <taxon>Ascaridoidea</taxon>
        <taxon>Toxocaridae</taxon>
        <taxon>Toxocara</taxon>
    </lineage>
</organism>
<feature type="transmembrane region" description="Helical" evidence="1">
    <location>
        <begin position="51"/>
        <end position="72"/>
    </location>
</feature>
<feature type="transmembrane region" description="Helical" evidence="1">
    <location>
        <begin position="79"/>
        <end position="100"/>
    </location>
</feature>
<evidence type="ECO:0000313" key="2">
    <source>
        <dbReference type="EMBL" id="VDM40761.1"/>
    </source>
</evidence>
<reference evidence="2 3" key="2">
    <citation type="submission" date="2018-11" db="EMBL/GenBank/DDBJ databases">
        <authorList>
            <consortium name="Pathogen Informatics"/>
        </authorList>
    </citation>
    <scope>NUCLEOTIDE SEQUENCE [LARGE SCALE GENOMIC DNA]</scope>
</reference>
<evidence type="ECO:0000313" key="4">
    <source>
        <dbReference type="WBParaSite" id="TCNE_0000944001-mRNA-1"/>
    </source>
</evidence>
<dbReference type="EMBL" id="UYWY01020174">
    <property type="protein sequence ID" value="VDM40761.1"/>
    <property type="molecule type" value="Genomic_DNA"/>
</dbReference>
<reference evidence="4" key="1">
    <citation type="submission" date="2016-06" db="UniProtKB">
        <authorList>
            <consortium name="WormBaseParasite"/>
        </authorList>
    </citation>
    <scope>IDENTIFICATION</scope>
</reference>
<keyword evidence="1" id="KW-0472">Membrane</keyword>
<name>A0A183ULS0_TOXCA</name>
<keyword evidence="3" id="KW-1185">Reference proteome</keyword>
<dbReference type="WBParaSite" id="TCNE_0000944001-mRNA-1">
    <property type="protein sequence ID" value="TCNE_0000944001-mRNA-1"/>
    <property type="gene ID" value="TCNE_0000944001"/>
</dbReference>